<protein>
    <recommendedName>
        <fullName evidence="6">GPI anchored protein</fullName>
    </recommendedName>
</protein>
<evidence type="ECO:0000313" key="5">
    <source>
        <dbReference type="Proteomes" id="UP001160390"/>
    </source>
</evidence>
<reference evidence="4" key="1">
    <citation type="submission" date="2023-01" db="EMBL/GenBank/DDBJ databases">
        <authorList>
            <person name="Piombo E."/>
        </authorList>
    </citation>
    <scope>NUCLEOTIDE SEQUENCE</scope>
</reference>
<evidence type="ECO:0000256" key="2">
    <source>
        <dbReference type="SAM" id="Phobius"/>
    </source>
</evidence>
<keyword evidence="2" id="KW-0812">Transmembrane</keyword>
<sequence length="401" mass="43013">MLSSLCLLVILSVSPFVAGNLVNDIGFNYDRSLEGLVEVYEREVEVIEKLSIPSKWRKPKSSDGLEGINARSLLNAREEALVDALEERQSCNAGYWYCASFGRCCPRTTNCCSAGYCIEPNDVCCPKGPCNPGEGCCGSSHCYPLGGQCCSDESFCTPGNKCYIHPTQGRVCCTDEKCTAHVDDNGSTRYATTTTTIQPVTTTLTQTYTWTVTYWYWYYYWTVSVQIDASIVTSTRRTTTTWFVVATTDAAAASEYFSNLSKTVVLSTPAEATSLETLAGRTSFAKAPPSSTSSQPRKTETSSESSPDPTSRATTSSSSESSGSSESSELSETETSSIEDETSRTESSTSESSSTQAETTSSSASPTGGSSAAHALYSNMDAFTVWFLTFGAGVGLVAVML</sequence>
<keyword evidence="3" id="KW-0732">Signal</keyword>
<dbReference type="EMBL" id="CABFNP030001245">
    <property type="protein sequence ID" value="CAI6093735.1"/>
    <property type="molecule type" value="Genomic_DNA"/>
</dbReference>
<feature type="chain" id="PRO_5041261279" description="GPI anchored protein" evidence="3">
    <location>
        <begin position="20"/>
        <end position="401"/>
    </location>
</feature>
<keyword evidence="2" id="KW-1133">Transmembrane helix</keyword>
<feature type="compositionally biased region" description="Acidic residues" evidence="1">
    <location>
        <begin position="329"/>
        <end position="340"/>
    </location>
</feature>
<dbReference type="AlphaFoldDB" id="A0AA35Q6W8"/>
<feature type="compositionally biased region" description="Low complexity" evidence="1">
    <location>
        <begin position="345"/>
        <end position="370"/>
    </location>
</feature>
<dbReference type="Proteomes" id="UP001160390">
    <property type="component" value="Unassembled WGS sequence"/>
</dbReference>
<proteinExistence type="predicted"/>
<keyword evidence="5" id="KW-1185">Reference proteome</keyword>
<name>A0AA35Q6W8_9HYPO</name>
<evidence type="ECO:0000313" key="4">
    <source>
        <dbReference type="EMBL" id="CAI6093735.1"/>
    </source>
</evidence>
<evidence type="ECO:0008006" key="6">
    <source>
        <dbReference type="Google" id="ProtNLM"/>
    </source>
</evidence>
<keyword evidence="2" id="KW-0472">Membrane</keyword>
<feature type="signal peptide" evidence="3">
    <location>
        <begin position="1"/>
        <end position="19"/>
    </location>
</feature>
<comment type="caution">
    <text evidence="4">The sequence shown here is derived from an EMBL/GenBank/DDBJ whole genome shotgun (WGS) entry which is preliminary data.</text>
</comment>
<accession>A0AA35Q6W8</accession>
<feature type="region of interest" description="Disordered" evidence="1">
    <location>
        <begin position="279"/>
        <end position="370"/>
    </location>
</feature>
<feature type="transmembrane region" description="Helical" evidence="2">
    <location>
        <begin position="383"/>
        <end position="400"/>
    </location>
</feature>
<organism evidence="4 5">
    <name type="scientific">Clonostachys chloroleuca</name>
    <dbReference type="NCBI Taxonomy" id="1926264"/>
    <lineage>
        <taxon>Eukaryota</taxon>
        <taxon>Fungi</taxon>
        <taxon>Dikarya</taxon>
        <taxon>Ascomycota</taxon>
        <taxon>Pezizomycotina</taxon>
        <taxon>Sordariomycetes</taxon>
        <taxon>Hypocreomycetidae</taxon>
        <taxon>Hypocreales</taxon>
        <taxon>Bionectriaceae</taxon>
        <taxon>Clonostachys</taxon>
    </lineage>
</organism>
<evidence type="ECO:0000256" key="1">
    <source>
        <dbReference type="SAM" id="MobiDB-lite"/>
    </source>
</evidence>
<evidence type="ECO:0000256" key="3">
    <source>
        <dbReference type="SAM" id="SignalP"/>
    </source>
</evidence>
<gene>
    <name evidence="4" type="ORF">CCHLO57077_00000817</name>
</gene>
<feature type="compositionally biased region" description="Low complexity" evidence="1">
    <location>
        <begin position="302"/>
        <end position="328"/>
    </location>
</feature>